<keyword evidence="9" id="KW-0999">Mitochondrion inner membrane</keyword>
<evidence type="ECO:0000256" key="8">
    <source>
        <dbReference type="ARBA" id="ARBA00022692"/>
    </source>
</evidence>
<comment type="subcellular location">
    <subcellularLocation>
        <location evidence="2">Mitochondrion inner membrane</location>
        <topology evidence="2">Single-pass membrane protein</topology>
    </subcellularLocation>
</comment>
<evidence type="ECO:0000256" key="2">
    <source>
        <dbReference type="ARBA" id="ARBA00004434"/>
    </source>
</evidence>
<keyword evidence="10" id="KW-0809">Transit peptide</keyword>
<keyword evidence="7" id="KW-0679">Respiratory chain</keyword>
<accession>A0A232ETN9</accession>
<dbReference type="EMBL" id="NNAY01002256">
    <property type="protein sequence ID" value="OXU21712.1"/>
    <property type="molecule type" value="Genomic_DNA"/>
</dbReference>
<dbReference type="Pfam" id="PF09781">
    <property type="entry name" value="NDUF_B5"/>
    <property type="match status" value="1"/>
</dbReference>
<dbReference type="GO" id="GO:0005743">
    <property type="term" value="C:mitochondrial inner membrane"/>
    <property type="evidence" value="ECO:0007669"/>
    <property type="project" value="UniProtKB-SubCell"/>
</dbReference>
<keyword evidence="12 17" id="KW-1133">Transmembrane helix</keyword>
<comment type="subunit">
    <text evidence="4">Complex I is composed of 45 different subunits.</text>
</comment>
<proteinExistence type="inferred from homology"/>
<evidence type="ECO:0000256" key="14">
    <source>
        <dbReference type="ARBA" id="ARBA00023136"/>
    </source>
</evidence>
<dbReference type="STRING" id="543379.A0A232ETN9"/>
<sequence>QTTRVTPSVRLACALIGVSRCPGNMAAWSTLIRSAGEKLQKTRFLLPKSLVNNVVANQVPTRAMSGHFVIQPTRWQWHKTKDMVHFYFMVAAIPLSILTFCVNIFVGPATLTPIPEDYEPKYWEYYRHPISRFLARVIFNNPQKDYEKSLHVIWQESQVMKLRELEKRVWDLQAERQDYRYHYFLPYDNTAVRDFRELIKHDRDSIE</sequence>
<evidence type="ECO:0000313" key="19">
    <source>
        <dbReference type="Proteomes" id="UP000215335"/>
    </source>
</evidence>
<evidence type="ECO:0000256" key="6">
    <source>
        <dbReference type="ARBA" id="ARBA00022448"/>
    </source>
</evidence>
<dbReference type="Proteomes" id="UP000215335">
    <property type="component" value="Unassembled WGS sequence"/>
</dbReference>
<reference evidence="18 19" key="1">
    <citation type="journal article" date="2017" name="Curr. Biol.">
        <title>The Evolution of Venom by Co-option of Single-Copy Genes.</title>
        <authorList>
            <person name="Martinson E.O."/>
            <person name="Mrinalini"/>
            <person name="Kelkar Y.D."/>
            <person name="Chang C.H."/>
            <person name="Werren J.H."/>
        </authorList>
    </citation>
    <scope>NUCLEOTIDE SEQUENCE [LARGE SCALE GENOMIC DNA]</scope>
    <source>
        <strain evidence="18 19">Alberta</strain>
        <tissue evidence="18">Whole body</tissue>
    </source>
</reference>
<evidence type="ECO:0000256" key="13">
    <source>
        <dbReference type="ARBA" id="ARBA00023128"/>
    </source>
</evidence>
<comment type="caution">
    <text evidence="18">The sequence shown here is derived from an EMBL/GenBank/DDBJ whole genome shotgun (WGS) entry which is preliminary data.</text>
</comment>
<comment type="similarity">
    <text evidence="3">Belongs to the complex I NDUFB5 subunit family.</text>
</comment>
<keyword evidence="6" id="KW-0813">Transport</keyword>
<protein>
    <recommendedName>
        <fullName evidence="5">NADH dehydrogenase [ubiquinone] 1 beta subcomplex subunit 5, mitochondrial</fullName>
    </recommendedName>
    <alternativeName>
        <fullName evidence="16">Complex I-SGDH</fullName>
    </alternativeName>
    <alternativeName>
        <fullName evidence="15">NADH-ubiquinone oxidoreductase SGDH subunit</fullName>
    </alternativeName>
</protein>
<organism evidence="18 19">
    <name type="scientific">Trichomalopsis sarcophagae</name>
    <dbReference type="NCBI Taxonomy" id="543379"/>
    <lineage>
        <taxon>Eukaryota</taxon>
        <taxon>Metazoa</taxon>
        <taxon>Ecdysozoa</taxon>
        <taxon>Arthropoda</taxon>
        <taxon>Hexapoda</taxon>
        <taxon>Insecta</taxon>
        <taxon>Pterygota</taxon>
        <taxon>Neoptera</taxon>
        <taxon>Endopterygota</taxon>
        <taxon>Hymenoptera</taxon>
        <taxon>Apocrita</taxon>
        <taxon>Proctotrupomorpha</taxon>
        <taxon>Chalcidoidea</taxon>
        <taxon>Pteromalidae</taxon>
        <taxon>Pteromalinae</taxon>
        <taxon>Trichomalopsis</taxon>
    </lineage>
</organism>
<dbReference type="PANTHER" id="PTHR13178:SF0">
    <property type="entry name" value="NADH DEHYDROGENASE [UBIQUINONE] 1 BETA SUBCOMPLEX SUBUNIT 5, MITOCHONDRIAL"/>
    <property type="match status" value="1"/>
</dbReference>
<feature type="transmembrane region" description="Helical" evidence="17">
    <location>
        <begin position="84"/>
        <end position="106"/>
    </location>
</feature>
<keyword evidence="13" id="KW-0496">Mitochondrion</keyword>
<dbReference type="AlphaFoldDB" id="A0A232ETN9"/>
<evidence type="ECO:0000256" key="1">
    <source>
        <dbReference type="ARBA" id="ARBA00003195"/>
    </source>
</evidence>
<comment type="function">
    <text evidence="1">Accessory subunit of the mitochondrial membrane respiratory chain NADH dehydrogenase (Complex I), that is believed not to be involved in catalysis. Complex I functions in the transfer of electrons from NADH to the respiratory chain. The immediate electron acceptor for the enzyme is believed to be ubiquinone.</text>
</comment>
<evidence type="ECO:0000256" key="15">
    <source>
        <dbReference type="ARBA" id="ARBA00032395"/>
    </source>
</evidence>
<name>A0A232ETN9_9HYME</name>
<evidence type="ECO:0000256" key="7">
    <source>
        <dbReference type="ARBA" id="ARBA00022660"/>
    </source>
</evidence>
<evidence type="ECO:0000313" key="18">
    <source>
        <dbReference type="EMBL" id="OXU21712.1"/>
    </source>
</evidence>
<dbReference type="InterPro" id="IPR019173">
    <property type="entry name" value="NADH_UbQ_OxRdtase_B5_su"/>
</dbReference>
<evidence type="ECO:0000256" key="11">
    <source>
        <dbReference type="ARBA" id="ARBA00022982"/>
    </source>
</evidence>
<evidence type="ECO:0000256" key="5">
    <source>
        <dbReference type="ARBA" id="ARBA00015175"/>
    </source>
</evidence>
<keyword evidence="19" id="KW-1185">Reference proteome</keyword>
<dbReference type="PANTHER" id="PTHR13178">
    <property type="entry name" value="NADH-UBIQUINONE OXIDOREDUCTASE SGDH SUBUNIT"/>
    <property type="match status" value="1"/>
</dbReference>
<evidence type="ECO:0000256" key="4">
    <source>
        <dbReference type="ARBA" id="ARBA00011533"/>
    </source>
</evidence>
<gene>
    <name evidence="18" type="ORF">TSAR_001355</name>
</gene>
<evidence type="ECO:0000256" key="10">
    <source>
        <dbReference type="ARBA" id="ARBA00022946"/>
    </source>
</evidence>
<evidence type="ECO:0000256" key="9">
    <source>
        <dbReference type="ARBA" id="ARBA00022792"/>
    </source>
</evidence>
<dbReference type="OrthoDB" id="9995605at2759"/>
<keyword evidence="14 17" id="KW-0472">Membrane</keyword>
<evidence type="ECO:0000256" key="16">
    <source>
        <dbReference type="ARBA" id="ARBA00032550"/>
    </source>
</evidence>
<evidence type="ECO:0000256" key="3">
    <source>
        <dbReference type="ARBA" id="ARBA00007152"/>
    </source>
</evidence>
<evidence type="ECO:0000256" key="12">
    <source>
        <dbReference type="ARBA" id="ARBA00022989"/>
    </source>
</evidence>
<keyword evidence="11" id="KW-0249">Electron transport</keyword>
<evidence type="ECO:0000256" key="17">
    <source>
        <dbReference type="SAM" id="Phobius"/>
    </source>
</evidence>
<keyword evidence="8 17" id="KW-0812">Transmembrane</keyword>
<feature type="non-terminal residue" evidence="18">
    <location>
        <position position="1"/>
    </location>
</feature>